<accession>A0ABZ1Z0Y7</accession>
<reference evidence="2" key="1">
    <citation type="submission" date="2022-10" db="EMBL/GenBank/DDBJ databases">
        <title>The complete genomes of actinobacterial strains from the NBC collection.</title>
        <authorList>
            <person name="Joergensen T.S."/>
            <person name="Alvarez Arevalo M."/>
            <person name="Sterndorff E.B."/>
            <person name="Faurdal D."/>
            <person name="Vuksanovic O."/>
            <person name="Mourched A.-S."/>
            <person name="Charusanti P."/>
            <person name="Shaw S."/>
            <person name="Blin K."/>
            <person name="Weber T."/>
        </authorList>
    </citation>
    <scope>NUCLEOTIDE SEQUENCE</scope>
    <source>
        <strain evidence="2">NBC_01482</strain>
    </source>
</reference>
<keyword evidence="3" id="KW-1185">Reference proteome</keyword>
<gene>
    <name evidence="2" type="ORF">OG563_06000</name>
</gene>
<dbReference type="Pfam" id="PF01464">
    <property type="entry name" value="SLT"/>
    <property type="match status" value="1"/>
</dbReference>
<dbReference type="EMBL" id="CP109441">
    <property type="protein sequence ID" value="WUV47782.1"/>
    <property type="molecule type" value="Genomic_DNA"/>
</dbReference>
<organism evidence="2 3">
    <name type="scientific">Nocardia vinacea</name>
    <dbReference type="NCBI Taxonomy" id="96468"/>
    <lineage>
        <taxon>Bacteria</taxon>
        <taxon>Bacillati</taxon>
        <taxon>Actinomycetota</taxon>
        <taxon>Actinomycetes</taxon>
        <taxon>Mycobacteriales</taxon>
        <taxon>Nocardiaceae</taxon>
        <taxon>Nocardia</taxon>
    </lineage>
</organism>
<dbReference type="RefSeq" id="WP_329411935.1">
    <property type="nucleotide sequence ID" value="NZ_CP109441.1"/>
</dbReference>
<feature type="domain" description="Transglycosylase SLT" evidence="1">
    <location>
        <begin position="1411"/>
        <end position="1490"/>
    </location>
</feature>
<name>A0ABZ1Z0Y7_9NOCA</name>
<evidence type="ECO:0000259" key="1">
    <source>
        <dbReference type="Pfam" id="PF01464"/>
    </source>
</evidence>
<protein>
    <submittedName>
        <fullName evidence="2">Transglycosylase SLT domain-containing protein</fullName>
    </submittedName>
</protein>
<dbReference type="InterPro" id="IPR023346">
    <property type="entry name" value="Lysozyme-like_dom_sf"/>
</dbReference>
<evidence type="ECO:0000313" key="3">
    <source>
        <dbReference type="Proteomes" id="UP001432062"/>
    </source>
</evidence>
<dbReference type="Proteomes" id="UP001432062">
    <property type="component" value="Chromosome"/>
</dbReference>
<evidence type="ECO:0000313" key="2">
    <source>
        <dbReference type="EMBL" id="WUV47782.1"/>
    </source>
</evidence>
<sequence>MKPSFLGFTTAVENELRRYDFHLDINIGADTRVAAAEIENLRRAARENATFRVDANTATAAAEIEALRRAAQQNMTLRPDIDRNAANRARGDAERTAAQIRRDLDKALGGLQNAATINLKVLGVVGAAGAIADLAAIGAEAAKAARAVALLTPAIGFGGLAGVGAIATGFNGIPAAFKAAAAASKDATADVTAQRDALNSVADAEFRVRQSQASLADAYRDSGRAIRDMNSGLVDQKLATQDAALSVQEAAQRLQKVQFDPTADATQRARAKLSYDQAVQRLSEQQTKTQDLQADTAEANAKGVEGSKQVTAARQTEVEAIQALAKAQEAAAKGSSSQAKLDDALAKLSPNARQLVDDVRAIGPAWTDARKASQDALTAGMGPAITTLANTQLPNLRNGLVGINTAINSGLRGSIAALSSDTNKADFKTALDNTATGFANAAKGAAPLTNALTKLTTVGSEFLPGFGTGIDNLATRFDNLIQRTAADGSLKQWMREGLDSARELAEIVGHLGSSVSSVFKAAGDDGATLRRLEELTDRMAKFLKSTEGQEDLKEFFAEARANLDKVKPLLADLPDILKGVYAGFQTWSAIAMPFLQAAGSLLAAHPGLVRDIVTAYLAFKTIGPIFDLVKASIISANTTLGNFRSGLTGASGASGAVSGLGRLLGAAGPLGVAALTVGAGAGLIYLMNRHNDAARAAEDQQRKEQALRDTLDKGSGKVTQETIDTAGRELQDAGFFTRAKSFGIDPKTFVRASLGLADADQSAINAQLTQTITESLGRDERFSGQTGTQKRFSTAGLTDKDIAQALAGVPEAVKKYSDAIKTYNEALPANQSKLALPDLTALKGELDDVGESAATLAGKMNGYSTVTGELGTKTRELNAATTDQAKLTDQAKQKFDALGIAVQQVPKQGEIIIKSTTDEQKRKLEELGYTVEKLPDGDVKLTANTDQAKADITAVVTASYTAKVAITYEEATASGQWRAPMVIPQPRAFGGPIEGGTPGRDSVHILGMPGEHMLTVADVNKMGGQAGVYRFRAALQSGKVRRMADGGAVESLAAYAKSLDGQPYGGDLDCSGFISKLANVAVGYAPNQGRMSTANEGEWLSALGFQSGSGVPGSFRVGWINDPNMPAGGHTAGTLPNNTNVESGGATGKVMYGGQAIGYGASMFNQHAYLAMNGGTSSGFGGLANSTNVTGESTLYPQAALPGRATDSQLQVLQGKAAVDSANSERNAVYANPASTDQDRLAADIKYQQAQNGLESAQKQGGSDTSALSLQGIFSKAGGIIAGGILSGLGLENSIFSESNVYNKSFNSVLDFYGNKTGQSGGYSYTPQNLPSIATSSTPQSSTTVNDPSLATQIPSAGPVTGAAAIDPNLGTINVTVPGAGHAGGAGVEQWRPLALAALQREGFSAAQVDIMLAQIQSESGGNPSIVQQVQDVNSGGNEAVGLLQVTPGTFLQYRDPSLPNDRTNPASNMVAALRYYRSRYGTDLSTMWGQGHGYDQGGIARGIGLMMKQTLRPERVLSPRQTETFDSALPLLESINASVWNPARIDPSNIATPNQAPARSGPDLSTTVNARVANVNDLADLVERQAQMKAIGLSAALP</sequence>
<proteinExistence type="predicted"/>
<dbReference type="SUPFAM" id="SSF53955">
    <property type="entry name" value="Lysozyme-like"/>
    <property type="match status" value="1"/>
</dbReference>
<dbReference type="Gene3D" id="1.10.530.10">
    <property type="match status" value="1"/>
</dbReference>
<dbReference type="InterPro" id="IPR008258">
    <property type="entry name" value="Transglycosylase_SLT_dom_1"/>
</dbReference>